<dbReference type="CDD" id="cd01991">
    <property type="entry name" value="Asn_synthase_B_C"/>
    <property type="match status" value="1"/>
</dbReference>
<dbReference type="KEGG" id="eff:skT53_14030"/>
<evidence type="ECO:0000256" key="10">
    <source>
        <dbReference type="PIRSR" id="PIRSR001589-2"/>
    </source>
</evidence>
<dbReference type="NCBIfam" id="TIGR01536">
    <property type="entry name" value="asn_synth_AEB"/>
    <property type="match status" value="1"/>
</dbReference>
<keyword evidence="7 9" id="KW-0315">Glutamine amidotransferase</keyword>
<comment type="pathway">
    <text evidence="1">Amino-acid biosynthesis; L-asparagine biosynthesis; L-asparagine from L-aspartate (L-Gln route): step 1/1.</text>
</comment>
<gene>
    <name evidence="13" type="ORF">skT53_14030</name>
</gene>
<reference evidence="13 14" key="1">
    <citation type="submission" date="2020-08" db="EMBL/GenBank/DDBJ databases">
        <title>Complete Genome Sequence of Effusibacillus dendaii Strain skT53, Isolated from Farmland soil.</title>
        <authorList>
            <person name="Konishi T."/>
            <person name="Kawasaki H."/>
        </authorList>
    </citation>
    <scope>NUCLEOTIDE SEQUENCE [LARGE SCALE GENOMIC DNA]</scope>
    <source>
        <strain evidence="14">skT53</strain>
    </source>
</reference>
<dbReference type="InterPro" id="IPR017932">
    <property type="entry name" value="GATase_2_dom"/>
</dbReference>
<dbReference type="EC" id="6.3.5.4" evidence="3"/>
<keyword evidence="4 10" id="KW-0547">Nucleotide-binding</keyword>
<dbReference type="Gene3D" id="3.60.20.10">
    <property type="entry name" value="Glutamine Phosphoribosylpyrophosphate, subunit 1, domain 1"/>
    <property type="match status" value="1"/>
</dbReference>
<dbReference type="GO" id="GO:0004066">
    <property type="term" value="F:asparagine synthase (glutamine-hydrolyzing) activity"/>
    <property type="evidence" value="ECO:0007669"/>
    <property type="project" value="UniProtKB-EC"/>
</dbReference>
<dbReference type="InterPro" id="IPR001962">
    <property type="entry name" value="Asn_synthase"/>
</dbReference>
<evidence type="ECO:0000256" key="9">
    <source>
        <dbReference type="PIRSR" id="PIRSR001589-1"/>
    </source>
</evidence>
<dbReference type="InterPro" id="IPR033738">
    <property type="entry name" value="AsnB_N"/>
</dbReference>
<dbReference type="InterPro" id="IPR006426">
    <property type="entry name" value="Asn_synth_AEB"/>
</dbReference>
<dbReference type="EMBL" id="AP023366">
    <property type="protein sequence ID" value="BCJ86418.1"/>
    <property type="molecule type" value="Genomic_DNA"/>
</dbReference>
<feature type="domain" description="Glutamine amidotransferase type-2" evidence="12">
    <location>
        <begin position="2"/>
        <end position="216"/>
    </location>
</feature>
<feature type="binding site" evidence="10">
    <location>
        <position position="294"/>
    </location>
    <ligand>
        <name>ATP</name>
        <dbReference type="ChEBI" id="CHEBI:30616"/>
    </ligand>
</feature>
<sequence length="614" mass="70369">MCGITGWIDWQQDLTQQRAVLESMTETLRYRGPDASAVWLSPNAAFGHRRLTVVDPVGGAQPMIRERGDNTYVIVYNGELYNTEDLRKELLERGHTFRSHSDTEVLLTSFIEWGPACVEKLNGIFAFAIWNEPVRRLFLARDRLGVKPLFYTERGESFLFASELKALLANPLVEPLIDAEGLGEIFALGPSRTPGHGVFKGIRELRPGTCMTVDSNGSRSHTYWRLESWPHEDDLDTTAAKLRELLTDAIERQLVSDVPLGTLLSGGLDSSIITAVAALAYKKKKRGPLDTYSIDYVDNDKYFKAHAFQPNADAPFIKRVSEYFGTKHHSIVIDTPELVDALRTAVLARDLPGQVDVDSSLYLFAREIKKETTVVLSGECADELFGGYPWFHREEDMNGNTFPWLRKTTERAQLLNPEIVNLMQPEAYVARRYEETLAEVPRLPSEDPFEARRREMFYLNIYWFMAQLLDRKDRMTMAASLEGRVPFCDHRLVEYVWNIPWHIKMADNREKGILRQAFDGILPDDVLYRKKSPYPKTHHPAYTRAVREWLIEILNDASSPLLQLIDEKAVRTLICSDADTTHLPWYGQLMSVPQMYAYLAQVDTWMRTYHVRVV</sequence>
<dbReference type="Pfam" id="PF00733">
    <property type="entry name" value="Asn_synthase"/>
    <property type="match status" value="1"/>
</dbReference>
<dbReference type="Proteomes" id="UP000593802">
    <property type="component" value="Chromosome"/>
</dbReference>
<dbReference type="PANTHER" id="PTHR43284:SF1">
    <property type="entry name" value="ASPARAGINE SYNTHETASE"/>
    <property type="match status" value="1"/>
</dbReference>
<dbReference type="PANTHER" id="PTHR43284">
    <property type="entry name" value="ASPARAGINE SYNTHETASE (GLUTAMINE-HYDROLYZING)"/>
    <property type="match status" value="1"/>
</dbReference>
<comment type="catalytic activity">
    <reaction evidence="8">
        <text>L-aspartate + L-glutamine + ATP + H2O = L-asparagine + L-glutamate + AMP + diphosphate + H(+)</text>
        <dbReference type="Rhea" id="RHEA:12228"/>
        <dbReference type="ChEBI" id="CHEBI:15377"/>
        <dbReference type="ChEBI" id="CHEBI:15378"/>
        <dbReference type="ChEBI" id="CHEBI:29985"/>
        <dbReference type="ChEBI" id="CHEBI:29991"/>
        <dbReference type="ChEBI" id="CHEBI:30616"/>
        <dbReference type="ChEBI" id="CHEBI:33019"/>
        <dbReference type="ChEBI" id="CHEBI:58048"/>
        <dbReference type="ChEBI" id="CHEBI:58359"/>
        <dbReference type="ChEBI" id="CHEBI:456215"/>
        <dbReference type="EC" id="6.3.5.4"/>
    </reaction>
</comment>
<proteinExistence type="inferred from homology"/>
<keyword evidence="6 9" id="KW-0061">Asparagine biosynthesis</keyword>
<evidence type="ECO:0000313" key="13">
    <source>
        <dbReference type="EMBL" id="BCJ86418.1"/>
    </source>
</evidence>
<dbReference type="GO" id="GO:0005524">
    <property type="term" value="F:ATP binding"/>
    <property type="evidence" value="ECO:0007669"/>
    <property type="project" value="UniProtKB-KW"/>
</dbReference>
<evidence type="ECO:0000313" key="14">
    <source>
        <dbReference type="Proteomes" id="UP000593802"/>
    </source>
</evidence>
<dbReference type="Gene3D" id="3.40.50.620">
    <property type="entry name" value="HUPs"/>
    <property type="match status" value="1"/>
</dbReference>
<name>A0A7I8D8F3_9BACL</name>
<dbReference type="SUPFAM" id="SSF52402">
    <property type="entry name" value="Adenine nucleotide alpha hydrolases-like"/>
    <property type="match status" value="1"/>
</dbReference>
<evidence type="ECO:0000256" key="5">
    <source>
        <dbReference type="ARBA" id="ARBA00022840"/>
    </source>
</evidence>
<dbReference type="InterPro" id="IPR014729">
    <property type="entry name" value="Rossmann-like_a/b/a_fold"/>
</dbReference>
<feature type="site" description="Important for beta-aspartyl-AMP intermediate formation" evidence="11">
    <location>
        <position position="379"/>
    </location>
</feature>
<dbReference type="SUPFAM" id="SSF56235">
    <property type="entry name" value="N-terminal nucleophile aminohydrolases (Ntn hydrolases)"/>
    <property type="match status" value="1"/>
</dbReference>
<evidence type="ECO:0000256" key="11">
    <source>
        <dbReference type="PIRSR" id="PIRSR001589-3"/>
    </source>
</evidence>
<dbReference type="InterPro" id="IPR051786">
    <property type="entry name" value="ASN_synthetase/amidase"/>
</dbReference>
<evidence type="ECO:0000259" key="12">
    <source>
        <dbReference type="PROSITE" id="PS51278"/>
    </source>
</evidence>
<evidence type="ECO:0000256" key="8">
    <source>
        <dbReference type="ARBA" id="ARBA00048741"/>
    </source>
</evidence>
<dbReference type="Pfam" id="PF13537">
    <property type="entry name" value="GATase_7"/>
    <property type="match status" value="1"/>
</dbReference>
<dbReference type="AlphaFoldDB" id="A0A7I8D8F3"/>
<feature type="binding site" evidence="10">
    <location>
        <position position="263"/>
    </location>
    <ligand>
        <name>ATP</name>
        <dbReference type="ChEBI" id="CHEBI:30616"/>
    </ligand>
</feature>
<keyword evidence="9" id="KW-0028">Amino-acid biosynthesis</keyword>
<evidence type="ECO:0000256" key="7">
    <source>
        <dbReference type="ARBA" id="ARBA00022962"/>
    </source>
</evidence>
<dbReference type="RefSeq" id="WP_200760424.1">
    <property type="nucleotide sequence ID" value="NZ_AP023366.1"/>
</dbReference>
<accession>A0A7I8D8F3</accession>
<organism evidence="13 14">
    <name type="scientific">Effusibacillus dendaii</name>
    <dbReference type="NCBI Taxonomy" id="2743772"/>
    <lineage>
        <taxon>Bacteria</taxon>
        <taxon>Bacillati</taxon>
        <taxon>Bacillota</taxon>
        <taxon>Bacilli</taxon>
        <taxon>Bacillales</taxon>
        <taxon>Alicyclobacillaceae</taxon>
        <taxon>Effusibacillus</taxon>
    </lineage>
</organism>
<evidence type="ECO:0000256" key="1">
    <source>
        <dbReference type="ARBA" id="ARBA00005187"/>
    </source>
</evidence>
<feature type="binding site" evidence="10">
    <location>
        <position position="102"/>
    </location>
    <ligand>
        <name>L-glutamine</name>
        <dbReference type="ChEBI" id="CHEBI:58359"/>
    </ligand>
</feature>
<feature type="binding site" evidence="10">
    <location>
        <begin position="377"/>
        <end position="378"/>
    </location>
    <ligand>
        <name>ATP</name>
        <dbReference type="ChEBI" id="CHEBI:30616"/>
    </ligand>
</feature>
<evidence type="ECO:0000256" key="2">
    <source>
        <dbReference type="ARBA" id="ARBA00005752"/>
    </source>
</evidence>
<evidence type="ECO:0000256" key="6">
    <source>
        <dbReference type="ARBA" id="ARBA00022888"/>
    </source>
</evidence>
<keyword evidence="5 10" id="KW-0067">ATP-binding</keyword>
<keyword evidence="14" id="KW-1185">Reference proteome</keyword>
<dbReference type="PIRSF" id="PIRSF001589">
    <property type="entry name" value="Asn_synthetase_glu-h"/>
    <property type="match status" value="1"/>
</dbReference>
<evidence type="ECO:0000256" key="4">
    <source>
        <dbReference type="ARBA" id="ARBA00022741"/>
    </source>
</evidence>
<feature type="active site" description="For GATase activity" evidence="9">
    <location>
        <position position="2"/>
    </location>
</feature>
<comment type="similarity">
    <text evidence="2">Belongs to the asparagine synthetase family.</text>
</comment>
<dbReference type="GO" id="GO:0005829">
    <property type="term" value="C:cytosol"/>
    <property type="evidence" value="ECO:0007669"/>
    <property type="project" value="TreeGrafter"/>
</dbReference>
<dbReference type="CDD" id="cd00712">
    <property type="entry name" value="AsnB"/>
    <property type="match status" value="1"/>
</dbReference>
<dbReference type="PROSITE" id="PS51278">
    <property type="entry name" value="GATASE_TYPE_2"/>
    <property type="match status" value="1"/>
</dbReference>
<evidence type="ECO:0000256" key="3">
    <source>
        <dbReference type="ARBA" id="ARBA00012737"/>
    </source>
</evidence>
<dbReference type="InterPro" id="IPR029055">
    <property type="entry name" value="Ntn_hydrolases_N"/>
</dbReference>
<dbReference type="GO" id="GO:0006529">
    <property type="term" value="P:asparagine biosynthetic process"/>
    <property type="evidence" value="ECO:0007669"/>
    <property type="project" value="UniProtKB-KW"/>
</dbReference>
<protein>
    <recommendedName>
        <fullName evidence="3">asparagine synthase (glutamine-hydrolyzing)</fullName>
        <ecNumber evidence="3">6.3.5.4</ecNumber>
    </recommendedName>
</protein>